<dbReference type="SUPFAM" id="SSF53474">
    <property type="entry name" value="alpha/beta-Hydrolases"/>
    <property type="match status" value="1"/>
</dbReference>
<keyword evidence="2" id="KW-0732">Signal</keyword>
<evidence type="ECO:0000313" key="4">
    <source>
        <dbReference type="Proteomes" id="UP000197535"/>
    </source>
</evidence>
<dbReference type="AlphaFoldDB" id="A0A254TFM2"/>
<dbReference type="GO" id="GO:0016787">
    <property type="term" value="F:hydrolase activity"/>
    <property type="evidence" value="ECO:0007669"/>
    <property type="project" value="UniProtKB-KW"/>
</dbReference>
<evidence type="ECO:0000313" key="3">
    <source>
        <dbReference type="EMBL" id="OWW21446.1"/>
    </source>
</evidence>
<protein>
    <submittedName>
        <fullName evidence="3">Alpha/beta hydrolase</fullName>
    </submittedName>
</protein>
<proteinExistence type="predicted"/>
<dbReference type="OrthoDB" id="7197847at2"/>
<feature type="region of interest" description="Disordered" evidence="1">
    <location>
        <begin position="21"/>
        <end position="46"/>
    </location>
</feature>
<accession>A0A254TFM2</accession>
<organism evidence="3 4">
    <name type="scientific">Noviherbaspirillum denitrificans</name>
    <dbReference type="NCBI Taxonomy" id="1968433"/>
    <lineage>
        <taxon>Bacteria</taxon>
        <taxon>Pseudomonadati</taxon>
        <taxon>Pseudomonadota</taxon>
        <taxon>Betaproteobacteria</taxon>
        <taxon>Burkholderiales</taxon>
        <taxon>Oxalobacteraceae</taxon>
        <taxon>Noviherbaspirillum</taxon>
    </lineage>
</organism>
<dbReference type="Proteomes" id="UP000197535">
    <property type="component" value="Unassembled WGS sequence"/>
</dbReference>
<sequence length="487" mass="52296">MKRTSAFLSVLLLLASCGGGKDETPAAAESPPPAAPSTPATGASVQAGRLQDSRTYTFDAAQLPFGPMPDVTAETDRWHGVLNGAGYRVEVPRNWNGRLVLYAHGYEGLDPALEVSDIPIRRHLIENGYAWAASSFSKNGYDVRAGIEDTNALALAFTSIAAQNNRPLPAPSKIYIVGVSMGGHVAAAAVERETQETAINKLRYNGAVPMCANVGDTELFTYAAAYQFAAQYLAGVPATAFPVTDFASKEDRIKRELWLVFPAIPTDQGRKLMAAFISLTGGPRPIAEDSFRLKPMQDPVWRRFGDDGTIDGILEKNIADTSGVVYQLDGDPALSAEEQTMNSTILRVTPAQDANPRRGDGLRWVPKVNGQFDVPVVTLAGLGDLFVPFSMQQIYKRRAAANGSDRWLVQRAIRTPGHCDFTIAEQVDAFEAMVNWELTGTKPGGDEVLDAATVGSASYGCAFTRNTTGSDDPDALGPVRKLLPSCP</sequence>
<comment type="caution">
    <text evidence="3">The sequence shown here is derived from an EMBL/GenBank/DDBJ whole genome shotgun (WGS) entry which is preliminary data.</text>
</comment>
<gene>
    <name evidence="3" type="ORF">AYR66_20095</name>
</gene>
<evidence type="ECO:0000256" key="1">
    <source>
        <dbReference type="SAM" id="MobiDB-lite"/>
    </source>
</evidence>
<name>A0A254TFM2_9BURK</name>
<feature type="chain" id="PRO_5013146422" evidence="2">
    <location>
        <begin position="22"/>
        <end position="487"/>
    </location>
</feature>
<reference evidence="3 4" key="1">
    <citation type="submission" date="2016-02" db="EMBL/GenBank/DDBJ databases">
        <authorList>
            <person name="Wen L."/>
            <person name="He K."/>
            <person name="Yang H."/>
        </authorList>
    </citation>
    <scope>NUCLEOTIDE SEQUENCE [LARGE SCALE GENOMIC DNA]</scope>
    <source>
        <strain evidence="3 4">TSA40</strain>
    </source>
</reference>
<keyword evidence="4" id="KW-1185">Reference proteome</keyword>
<feature type="signal peptide" evidence="2">
    <location>
        <begin position="1"/>
        <end position="21"/>
    </location>
</feature>
<dbReference type="Gene3D" id="3.40.50.1820">
    <property type="entry name" value="alpha/beta hydrolase"/>
    <property type="match status" value="1"/>
</dbReference>
<dbReference type="PROSITE" id="PS51257">
    <property type="entry name" value="PROKAR_LIPOPROTEIN"/>
    <property type="match status" value="1"/>
</dbReference>
<dbReference type="EMBL" id="LSTO01000001">
    <property type="protein sequence ID" value="OWW21446.1"/>
    <property type="molecule type" value="Genomic_DNA"/>
</dbReference>
<dbReference type="RefSeq" id="WP_088708301.1">
    <property type="nucleotide sequence ID" value="NZ_LSTO01000001.1"/>
</dbReference>
<keyword evidence="3" id="KW-0378">Hydrolase</keyword>
<dbReference type="InterPro" id="IPR029058">
    <property type="entry name" value="AB_hydrolase_fold"/>
</dbReference>
<evidence type="ECO:0000256" key="2">
    <source>
        <dbReference type="SAM" id="SignalP"/>
    </source>
</evidence>